<dbReference type="EMBL" id="VFPG01000001">
    <property type="protein sequence ID" value="TQM28563.1"/>
    <property type="molecule type" value="Genomic_DNA"/>
</dbReference>
<dbReference type="GO" id="GO:0006281">
    <property type="term" value="P:DNA repair"/>
    <property type="evidence" value="ECO:0007669"/>
    <property type="project" value="UniProtKB-KW"/>
</dbReference>
<dbReference type="Pfam" id="PF23235">
    <property type="entry name" value="WHD_3rd_Lhr"/>
    <property type="match status" value="1"/>
</dbReference>
<evidence type="ECO:0000256" key="1">
    <source>
        <dbReference type="ARBA" id="ARBA00022741"/>
    </source>
</evidence>
<dbReference type="Pfam" id="PF00270">
    <property type="entry name" value="DEAD"/>
    <property type="match status" value="1"/>
</dbReference>
<reference evidence="12 13" key="1">
    <citation type="submission" date="2019-06" db="EMBL/GenBank/DDBJ databases">
        <title>Sequencing the genomes of 1000 actinobacteria strains.</title>
        <authorList>
            <person name="Klenk H.-P."/>
        </authorList>
    </citation>
    <scope>NUCLEOTIDE SEQUENCE [LARGE SCALE GENOMIC DNA]</scope>
    <source>
        <strain evidence="12 13">DSM 103495</strain>
    </source>
</reference>
<evidence type="ECO:0000259" key="11">
    <source>
        <dbReference type="PROSITE" id="PS51194"/>
    </source>
</evidence>
<evidence type="ECO:0000256" key="2">
    <source>
        <dbReference type="ARBA" id="ARBA00022763"/>
    </source>
</evidence>
<gene>
    <name evidence="12" type="ORF">FB390_0136</name>
</gene>
<accession>A0A543F403</accession>
<evidence type="ECO:0000313" key="13">
    <source>
        <dbReference type="Proteomes" id="UP000316331"/>
    </source>
</evidence>
<dbReference type="Gene3D" id="3.40.50.300">
    <property type="entry name" value="P-loop containing nucleotide triphosphate hydrolases"/>
    <property type="match status" value="2"/>
</dbReference>
<dbReference type="SMART" id="SM00490">
    <property type="entry name" value="HELICc"/>
    <property type="match status" value="1"/>
</dbReference>
<dbReference type="CDD" id="cd17922">
    <property type="entry name" value="DEXHc_LHR-like"/>
    <property type="match status" value="1"/>
</dbReference>
<dbReference type="SMART" id="SM00487">
    <property type="entry name" value="DEXDc"/>
    <property type="match status" value="1"/>
</dbReference>
<dbReference type="Proteomes" id="UP000316331">
    <property type="component" value="Unassembled WGS sequence"/>
</dbReference>
<feature type="compositionally biased region" description="Low complexity" evidence="9">
    <location>
        <begin position="651"/>
        <end position="663"/>
    </location>
</feature>
<dbReference type="Pfam" id="PF08494">
    <property type="entry name" value="DEAD_assoc"/>
    <property type="match status" value="1"/>
</dbReference>
<dbReference type="Pfam" id="PF19306">
    <property type="entry name" value="WHD_Lhr"/>
    <property type="match status" value="1"/>
</dbReference>
<keyword evidence="7" id="KW-0234">DNA repair</keyword>
<evidence type="ECO:0000259" key="10">
    <source>
        <dbReference type="PROSITE" id="PS51192"/>
    </source>
</evidence>
<keyword evidence="2" id="KW-0227">DNA damage</keyword>
<evidence type="ECO:0000256" key="7">
    <source>
        <dbReference type="ARBA" id="ARBA00023204"/>
    </source>
</evidence>
<comment type="caution">
    <text evidence="12">The sequence shown here is derived from an EMBL/GenBank/DDBJ whole genome shotgun (WGS) entry which is preliminary data.</text>
</comment>
<evidence type="ECO:0000256" key="8">
    <source>
        <dbReference type="ARBA" id="ARBA00023235"/>
    </source>
</evidence>
<dbReference type="PROSITE" id="PS51192">
    <property type="entry name" value="HELICASE_ATP_BIND_1"/>
    <property type="match status" value="1"/>
</dbReference>
<keyword evidence="5" id="KW-0067">ATP-binding</keyword>
<feature type="region of interest" description="Disordered" evidence="9">
    <location>
        <begin position="1390"/>
        <end position="1421"/>
    </location>
</feature>
<dbReference type="CDD" id="cd18796">
    <property type="entry name" value="SF2_C_LHR"/>
    <property type="match status" value="1"/>
</dbReference>
<evidence type="ECO:0000256" key="5">
    <source>
        <dbReference type="ARBA" id="ARBA00022840"/>
    </source>
</evidence>
<name>A0A543F403_9NOCA</name>
<dbReference type="InterPro" id="IPR045628">
    <property type="entry name" value="Lhr_WH_dom"/>
</dbReference>
<dbReference type="InterPro" id="IPR001650">
    <property type="entry name" value="Helicase_C-like"/>
</dbReference>
<dbReference type="InterPro" id="IPR014001">
    <property type="entry name" value="Helicase_ATP-bd"/>
</dbReference>
<dbReference type="GO" id="GO:0004386">
    <property type="term" value="F:helicase activity"/>
    <property type="evidence" value="ECO:0007669"/>
    <property type="project" value="UniProtKB-KW"/>
</dbReference>
<dbReference type="InterPro" id="IPR055369">
    <property type="entry name" value="WH2_Lhr"/>
</dbReference>
<keyword evidence="4 12" id="KW-0347">Helicase</keyword>
<dbReference type="GO" id="GO:0016887">
    <property type="term" value="F:ATP hydrolysis activity"/>
    <property type="evidence" value="ECO:0007669"/>
    <property type="project" value="TreeGrafter"/>
</dbReference>
<keyword evidence="8" id="KW-0413">Isomerase</keyword>
<dbReference type="OrthoDB" id="9815222at2"/>
<evidence type="ECO:0000256" key="4">
    <source>
        <dbReference type="ARBA" id="ARBA00022806"/>
    </source>
</evidence>
<dbReference type="Pfam" id="PF23234">
    <property type="entry name" value="WHD_4th_Lhr"/>
    <property type="match status" value="1"/>
</dbReference>
<feature type="domain" description="Helicase C-terminal" evidence="11">
    <location>
        <begin position="276"/>
        <end position="462"/>
    </location>
</feature>
<keyword evidence="3" id="KW-0378">Hydrolase</keyword>
<dbReference type="InterPro" id="IPR013701">
    <property type="entry name" value="Lhr-like_DEAD/DEAH_assoc"/>
</dbReference>
<dbReference type="InterPro" id="IPR027417">
    <property type="entry name" value="P-loop_NTPase"/>
</dbReference>
<evidence type="ECO:0000313" key="12">
    <source>
        <dbReference type="EMBL" id="TQM28563.1"/>
    </source>
</evidence>
<keyword evidence="6" id="KW-0238">DNA-binding</keyword>
<keyword evidence="13" id="KW-1185">Reference proteome</keyword>
<feature type="domain" description="Helicase ATP-binding" evidence="10">
    <location>
        <begin position="32"/>
        <end position="241"/>
    </location>
</feature>
<dbReference type="PROSITE" id="PS51194">
    <property type="entry name" value="HELICASE_CTER"/>
    <property type="match status" value="1"/>
</dbReference>
<dbReference type="RefSeq" id="WP_141807200.1">
    <property type="nucleotide sequence ID" value="NZ_VFPG01000001.1"/>
</dbReference>
<dbReference type="Pfam" id="PF23236">
    <property type="entry name" value="WHD_2nd_Lhr"/>
    <property type="match status" value="2"/>
</dbReference>
<organism evidence="12 13">
    <name type="scientific">Nocardia bhagyanarayanae</name>
    <dbReference type="NCBI Taxonomy" id="1215925"/>
    <lineage>
        <taxon>Bacteria</taxon>
        <taxon>Bacillati</taxon>
        <taxon>Actinomycetota</taxon>
        <taxon>Actinomycetes</taxon>
        <taxon>Mycobacteriales</taxon>
        <taxon>Nocardiaceae</taxon>
        <taxon>Nocardia</taxon>
    </lineage>
</organism>
<dbReference type="SUPFAM" id="SSF52540">
    <property type="entry name" value="P-loop containing nucleoside triphosphate hydrolases"/>
    <property type="match status" value="1"/>
</dbReference>
<dbReference type="InterPro" id="IPR055367">
    <property type="entry name" value="WH4_Lhr"/>
</dbReference>
<sequence length="1647" mass="176511">MATFSTAMFSRATQEWFDGAFPAPTSAQLGAWQAIAAGEHTLVVAPTGSGKTLSAFLWAIDELAARERQDGTAAKRRTRRASEDGEVEHAGTTVLYVSPLKALAVDVERNLRAPLVGVTQTAKRLGLDPPDITVGVRSGDTTAADRRAMQRTPPDILITTPESLFLMLTSAARETLRTVRTVIVDEVHAIAGSKRGSHLALSLARLDLLTERPAQRIGLSATVRPPEEVGRFLVGNAPITIVSPPAPKTFDLSVRVPVPDMTEPGESDQPGSIWPHVDEAIVDLVLDHNSSIVFANSRRLAERLTARLNEAYSARLGDPIDIAHAPPAQLGASTEVIHGADQLLARAHHGSVSKEQRALIEDDLKSGRLRCVVATSSLELGIDMGAVDLVVQVEAPPSVASGLQRIGRAGHQVGEISRGVLFPKHRTDVIHCAVAAQRMVTGQIEALQIPAHPLDILAQQTVAACALEPIDVDAWFETVRGTGSYAGLPRSAYESVLDLLSGRYPSDEFAELRPRLVWDRDAGTLTGRPGAQRLAVTSGGAIPDRGMFAVYMVGERNSRVGELDEEMVYESRVGDVFALGATSWRIEEITFDRVLVTPAFGQPGRLPFWHGDGLGRPAELGAALGEFIRKAGRESAEALARSVEPSVAGDGAPSGSRKAAARSAKGDSAETDGFGRIVRAAGLDDNATSNLVTLLEDQRSATGQLPTDRTLIVERFRDELGDWRLVLHSPYGLPIHAPWALAVGSRLRERFGVDAAPNASDDGIVVRLPDTTDDPPGAELFVFDQDEIDDIVTEQVGGSALFASRFRECAARALLLPRRDPGKRAPLWQQRQRSAQLLDVARKFPDFPILLETVRECLRDVYDLPNLRDLLGRVARRQVRLVEVETATPSPFAGALLFDYIGQFMYEGDSPLAERRAAALSLDSGLLAELLGRVELRELLDPVVLEQTERELQRLTPERRARDAEGLADLLRLLGPLTPEEAALRCVGAPLARGADDAPASGAGDAPVRGDGDALARGADGALIRGVEDATPGGAEDALPSGEDEMAANFGAVDEPPGDPRPWFAELAKARRALEVSFVGRTWWVAVEDASRLRDALGVPLPIGTPAAFIEPVADPLGDLVGRYARTHGPFTTEAVAARFGIGPAVAATALHRLVAEKRAVEGEFTPGASGSEWCDTQVLRRLRRRSLAAARHEVEPVSTAAFGRFLPSWQHVETGELRGVDGVAAVVEQLAGVPIPASAWESLILPARVRDYSPAMLDELMAAGEVVWSGHGAITAKDGWIALHLADQAPFTLAPPDEIDLSEVHLRLLDALGATLAPRTPLASDSPGRGDNVVVLHGGGAYFFRQLSDSTGLLDDTAVAAALWELVWAGVVSGDTFAPVRALLAGTSRTTTAHRTPRRAPRGRAYLPRPTMPTRSGPPAVAGRWSLLPERVADNTIRAHATADTLLERYGVLTRGSVQNEGVTGGFALMYRVLTEFEDRGRCRRGYFVDSLGGAQFSTTDVVDRLRSFDTERGRSGDPAKQGKALALAACDPANPYGAALGWPKGDGDSGHRPGRKAGALVVLVDGELVLYLERGGKTLLTFTEDPNARQSAAAELAELVRRRWVDSLVIDRVDGESVHGNTFAGFLAEAGFSATPRGLRLRRQP</sequence>
<proteinExistence type="predicted"/>
<evidence type="ECO:0000256" key="6">
    <source>
        <dbReference type="ARBA" id="ARBA00023125"/>
    </source>
</evidence>
<dbReference type="PANTHER" id="PTHR47962">
    <property type="entry name" value="ATP-DEPENDENT HELICASE LHR-RELATED-RELATED"/>
    <property type="match status" value="1"/>
</dbReference>
<dbReference type="Pfam" id="PF00271">
    <property type="entry name" value="Helicase_C"/>
    <property type="match status" value="1"/>
</dbReference>
<dbReference type="InterPro" id="IPR011545">
    <property type="entry name" value="DEAD/DEAH_box_helicase_dom"/>
</dbReference>
<evidence type="ECO:0000256" key="9">
    <source>
        <dbReference type="SAM" id="MobiDB-lite"/>
    </source>
</evidence>
<dbReference type="GO" id="GO:0005524">
    <property type="term" value="F:ATP binding"/>
    <property type="evidence" value="ECO:0007669"/>
    <property type="project" value="UniProtKB-KW"/>
</dbReference>
<dbReference type="InterPro" id="IPR052511">
    <property type="entry name" value="ATP-dep_Helicase"/>
</dbReference>
<keyword evidence="1" id="KW-0547">Nucleotide-binding</keyword>
<dbReference type="InterPro" id="IPR055368">
    <property type="entry name" value="WH3_Lhr"/>
</dbReference>
<dbReference type="GO" id="GO:0003677">
    <property type="term" value="F:DNA binding"/>
    <property type="evidence" value="ECO:0007669"/>
    <property type="project" value="UniProtKB-KW"/>
</dbReference>
<feature type="region of interest" description="Disordered" evidence="9">
    <location>
        <begin position="641"/>
        <end position="670"/>
    </location>
</feature>
<dbReference type="PANTHER" id="PTHR47962:SF5">
    <property type="entry name" value="ATP-DEPENDENT HELICASE LHR-RELATED"/>
    <property type="match status" value="1"/>
</dbReference>
<evidence type="ECO:0000256" key="3">
    <source>
        <dbReference type="ARBA" id="ARBA00022801"/>
    </source>
</evidence>
<protein>
    <submittedName>
        <fullName evidence="12">Lhr family ATP dependent helicase</fullName>
    </submittedName>
</protein>